<organism evidence="2 3">
    <name type="scientific">Hanseniaspora valbyensis NRRL Y-1626</name>
    <dbReference type="NCBI Taxonomy" id="766949"/>
    <lineage>
        <taxon>Eukaryota</taxon>
        <taxon>Fungi</taxon>
        <taxon>Dikarya</taxon>
        <taxon>Ascomycota</taxon>
        <taxon>Saccharomycotina</taxon>
        <taxon>Saccharomycetes</taxon>
        <taxon>Saccharomycodales</taxon>
        <taxon>Saccharomycodaceae</taxon>
        <taxon>Hanseniaspora</taxon>
    </lineage>
</organism>
<dbReference type="GO" id="GO:0003735">
    <property type="term" value="F:structural constituent of ribosome"/>
    <property type="evidence" value="ECO:0007669"/>
    <property type="project" value="InterPro"/>
</dbReference>
<dbReference type="GO" id="GO:0032543">
    <property type="term" value="P:mitochondrial translation"/>
    <property type="evidence" value="ECO:0007669"/>
    <property type="project" value="InterPro"/>
</dbReference>
<accession>A0A1B7TID4</accession>
<gene>
    <name evidence="2" type="ORF">HANVADRAFT_51408</name>
</gene>
<dbReference type="Proteomes" id="UP000092321">
    <property type="component" value="Unassembled WGS sequence"/>
</dbReference>
<feature type="domain" description="Small ribosomal subunit protein mS35 mitochondrial conserved" evidence="1">
    <location>
        <begin position="174"/>
        <end position="305"/>
    </location>
</feature>
<comment type="caution">
    <text evidence="2">The sequence shown here is derived from an EMBL/GenBank/DDBJ whole genome shotgun (WGS) entry which is preliminary data.</text>
</comment>
<dbReference type="PANTHER" id="PTHR13490:SF0">
    <property type="entry name" value="SMALL RIBOSOMAL SUBUNIT PROTEIN MS35"/>
    <property type="match status" value="1"/>
</dbReference>
<evidence type="ECO:0000259" key="1">
    <source>
        <dbReference type="Pfam" id="PF10213"/>
    </source>
</evidence>
<dbReference type="InterPro" id="IPR039848">
    <property type="entry name" value="Ribosomal_mS35_mt"/>
</dbReference>
<evidence type="ECO:0000313" key="2">
    <source>
        <dbReference type="EMBL" id="OBA28507.1"/>
    </source>
</evidence>
<reference evidence="3" key="1">
    <citation type="journal article" date="2016" name="Proc. Natl. Acad. Sci. U.S.A.">
        <title>Comparative genomics of biotechnologically important yeasts.</title>
        <authorList>
            <person name="Riley R."/>
            <person name="Haridas S."/>
            <person name="Wolfe K.H."/>
            <person name="Lopes M.R."/>
            <person name="Hittinger C.T."/>
            <person name="Goeker M."/>
            <person name="Salamov A.A."/>
            <person name="Wisecaver J.H."/>
            <person name="Long T.M."/>
            <person name="Calvey C.H."/>
            <person name="Aerts A.L."/>
            <person name="Barry K.W."/>
            <person name="Choi C."/>
            <person name="Clum A."/>
            <person name="Coughlan A.Y."/>
            <person name="Deshpande S."/>
            <person name="Douglass A.P."/>
            <person name="Hanson S.J."/>
            <person name="Klenk H.-P."/>
            <person name="LaButti K.M."/>
            <person name="Lapidus A."/>
            <person name="Lindquist E.A."/>
            <person name="Lipzen A.M."/>
            <person name="Meier-Kolthoff J.P."/>
            <person name="Ohm R.A."/>
            <person name="Otillar R.P."/>
            <person name="Pangilinan J.L."/>
            <person name="Peng Y."/>
            <person name="Rokas A."/>
            <person name="Rosa C.A."/>
            <person name="Scheuner C."/>
            <person name="Sibirny A.A."/>
            <person name="Slot J.C."/>
            <person name="Stielow J.B."/>
            <person name="Sun H."/>
            <person name="Kurtzman C.P."/>
            <person name="Blackwell M."/>
            <person name="Grigoriev I.V."/>
            <person name="Jeffries T.W."/>
        </authorList>
    </citation>
    <scope>NUCLEOTIDE SEQUENCE [LARGE SCALE GENOMIC DNA]</scope>
    <source>
        <strain evidence="3">NRRL Y-1626</strain>
    </source>
</reference>
<dbReference type="EMBL" id="LXPE01000003">
    <property type="protein sequence ID" value="OBA28507.1"/>
    <property type="molecule type" value="Genomic_DNA"/>
</dbReference>
<dbReference type="OrthoDB" id="283424at2759"/>
<protein>
    <recommendedName>
        <fullName evidence="1">Small ribosomal subunit protein mS35 mitochondrial conserved domain-containing protein</fullName>
    </recommendedName>
</protein>
<dbReference type="InterPro" id="IPR019349">
    <property type="entry name" value="Ribosomal_mS35_mit"/>
</dbReference>
<dbReference type="Pfam" id="PF10213">
    <property type="entry name" value="MRP-S28"/>
    <property type="match status" value="1"/>
</dbReference>
<sequence length="347" mass="40674">MFLKSVVKNRTLIKNSNITSQVKLYSTFIETQQNVFVRDPKADPLNPKTWDNLDANQVLDLYFQSCSMKFFNPKVAVQSHLDFHNEDELKNLQRIAPEIGFDVQYLTKLYNNGVLSQALSEVISDACFDERSYNQRFSDFALKEFETIREDRHYFRIKAHELPLLVEKRVKYEHRDVKDYPLKFEFENLLNDDLAQYKNGSCKLRATVKYLNLPEDVKHVVRLLAGNRYDPKTDEVHMQSKLFDSAIQNASSLKTKFQKLVDTAKENVTELKDLPIDTRHALKKTNEALKCGTKQTLSKNFPKEWVNESEAVEPRLDPKVLLESYYNQRKHLERLQHTFADIETTKK</sequence>
<proteinExistence type="predicted"/>
<dbReference type="PANTHER" id="PTHR13490">
    <property type="entry name" value="MITOCHONDRIAL 28S RIBOSOMAL PROTEIN S28"/>
    <property type="match status" value="1"/>
</dbReference>
<name>A0A1B7TID4_9ASCO</name>
<dbReference type="GO" id="GO:0005763">
    <property type="term" value="C:mitochondrial small ribosomal subunit"/>
    <property type="evidence" value="ECO:0007669"/>
    <property type="project" value="TreeGrafter"/>
</dbReference>
<dbReference type="AlphaFoldDB" id="A0A1B7TID4"/>
<keyword evidence="3" id="KW-1185">Reference proteome</keyword>
<evidence type="ECO:0000313" key="3">
    <source>
        <dbReference type="Proteomes" id="UP000092321"/>
    </source>
</evidence>